<evidence type="ECO:0000313" key="1">
    <source>
        <dbReference type="EMBL" id="MEN2991324.1"/>
    </source>
</evidence>
<comment type="caution">
    <text evidence="1">The sequence shown here is derived from an EMBL/GenBank/DDBJ whole genome shotgun (WGS) entry which is preliminary data.</text>
</comment>
<dbReference type="NCBIfam" id="NF038262">
    <property type="entry name" value="SiaB_fam_kinase"/>
    <property type="match status" value="1"/>
</dbReference>
<organism evidence="1 2">
    <name type="scientific">Tistrella arctica</name>
    <dbReference type="NCBI Taxonomy" id="3133430"/>
    <lineage>
        <taxon>Bacteria</taxon>
        <taxon>Pseudomonadati</taxon>
        <taxon>Pseudomonadota</taxon>
        <taxon>Alphaproteobacteria</taxon>
        <taxon>Geminicoccales</taxon>
        <taxon>Geminicoccaceae</taxon>
        <taxon>Tistrella</taxon>
    </lineage>
</organism>
<dbReference type="Proteomes" id="UP001413721">
    <property type="component" value="Unassembled WGS sequence"/>
</dbReference>
<keyword evidence="1" id="KW-0418">Kinase</keyword>
<accession>A0ABU9YR92</accession>
<proteinExistence type="predicted"/>
<keyword evidence="1" id="KW-0808">Transferase</keyword>
<dbReference type="Pfam" id="PF19788">
    <property type="entry name" value="DUF6272"/>
    <property type="match status" value="1"/>
</dbReference>
<name>A0ABU9YR92_9PROT</name>
<evidence type="ECO:0000313" key="2">
    <source>
        <dbReference type="Proteomes" id="UP001413721"/>
    </source>
</evidence>
<dbReference type="GO" id="GO:0016301">
    <property type="term" value="F:kinase activity"/>
    <property type="evidence" value="ECO:0007669"/>
    <property type="project" value="UniProtKB-KW"/>
</dbReference>
<reference evidence="1 2" key="1">
    <citation type="submission" date="2024-03" db="EMBL/GenBank/DDBJ databases">
        <title>High-quality draft genome sequencing of Tistrella sp. BH-R2-4.</title>
        <authorList>
            <person name="Dong C."/>
        </authorList>
    </citation>
    <scope>NUCLEOTIDE SEQUENCE [LARGE SCALE GENOMIC DNA]</scope>
    <source>
        <strain evidence="1 2">BH-R2-4</strain>
    </source>
</reference>
<dbReference type="EMBL" id="JBBKTW010000010">
    <property type="protein sequence ID" value="MEN2991324.1"/>
    <property type="molecule type" value="Genomic_DNA"/>
</dbReference>
<gene>
    <name evidence="1" type="ORF">WG926_23630</name>
</gene>
<keyword evidence="2" id="KW-1185">Reference proteome</keyword>
<sequence>MLARELFEFRSQIQAHKLMLVYSGIMSEGILFSLGEALRRKLEQDDTDRNLTRRVFSVFVEQVQNIIRYSGDAEGSAGTAAGDAGAGAGAGALRSGIVTVGKDGGRFFVICANMIDSAKAPRLRSRLEELAALSPEELKVLYRRKLKEEPEAESQGATLGLIEIARRASSPIEFDFFEVDAQTTFYCIRVFI</sequence>
<dbReference type="InterPro" id="IPR046239">
    <property type="entry name" value="DUF6272"/>
</dbReference>
<protein>
    <submittedName>
        <fullName evidence="1">SiaB family protein kinase</fullName>
    </submittedName>
</protein>
<dbReference type="RefSeq" id="WP_345934316.1">
    <property type="nucleotide sequence ID" value="NZ_JBBKTV010000007.1"/>
</dbReference>